<evidence type="ECO:0008006" key="4">
    <source>
        <dbReference type="Google" id="ProtNLM"/>
    </source>
</evidence>
<evidence type="ECO:0000313" key="2">
    <source>
        <dbReference type="EMBL" id="GID73711.1"/>
    </source>
</evidence>
<accession>A0ABQ3Y127</accession>
<dbReference type="RefSeq" id="WP_239168694.1">
    <property type="nucleotide sequence ID" value="NZ_BAAABO010000027.1"/>
</dbReference>
<sequence>MFSRLALAGLAVSLLASACTGDKPRVGDAAPPVSSPATAALSPSADAPNDALAAYRGMWSVFVEAAATSDPESSDLRKYAQDQALTLITSSLYMDRKRKQVTKGDVKLEPKITKLSPSARPTEATIVDCVNDESWLKYKAGGGLVNDVPGGRHRTTATVKRSADGWKVSAFILKESGTC</sequence>
<comment type="caution">
    <text evidence="2">The sequence shown here is derived from an EMBL/GenBank/DDBJ whole genome shotgun (WGS) entry which is preliminary data.</text>
</comment>
<gene>
    <name evidence="2" type="ORF">Ade02nite_23520</name>
</gene>
<feature type="signal peptide" evidence="1">
    <location>
        <begin position="1"/>
        <end position="18"/>
    </location>
</feature>
<evidence type="ECO:0000313" key="3">
    <source>
        <dbReference type="Proteomes" id="UP000609879"/>
    </source>
</evidence>
<protein>
    <recommendedName>
        <fullName evidence="4">Secreted protein/lipoprotein</fullName>
    </recommendedName>
</protein>
<keyword evidence="1" id="KW-0732">Signal</keyword>
<name>A0ABQ3Y127_9ACTN</name>
<evidence type="ECO:0000256" key="1">
    <source>
        <dbReference type="SAM" id="SignalP"/>
    </source>
</evidence>
<dbReference type="PROSITE" id="PS51257">
    <property type="entry name" value="PROKAR_LIPOPROTEIN"/>
    <property type="match status" value="1"/>
</dbReference>
<organism evidence="2 3">
    <name type="scientific">Paractinoplanes deccanensis</name>
    <dbReference type="NCBI Taxonomy" id="113561"/>
    <lineage>
        <taxon>Bacteria</taxon>
        <taxon>Bacillati</taxon>
        <taxon>Actinomycetota</taxon>
        <taxon>Actinomycetes</taxon>
        <taxon>Micromonosporales</taxon>
        <taxon>Micromonosporaceae</taxon>
        <taxon>Paractinoplanes</taxon>
    </lineage>
</organism>
<feature type="chain" id="PRO_5046968097" description="Secreted protein/lipoprotein" evidence="1">
    <location>
        <begin position="19"/>
        <end position="179"/>
    </location>
</feature>
<keyword evidence="3" id="KW-1185">Reference proteome</keyword>
<proteinExistence type="predicted"/>
<dbReference type="Proteomes" id="UP000609879">
    <property type="component" value="Unassembled WGS sequence"/>
</dbReference>
<dbReference type="EMBL" id="BOMI01000037">
    <property type="protein sequence ID" value="GID73711.1"/>
    <property type="molecule type" value="Genomic_DNA"/>
</dbReference>
<reference evidence="2 3" key="1">
    <citation type="submission" date="2021-01" db="EMBL/GenBank/DDBJ databases">
        <title>Whole genome shotgun sequence of Actinoplanes deccanensis NBRC 13994.</title>
        <authorList>
            <person name="Komaki H."/>
            <person name="Tamura T."/>
        </authorList>
    </citation>
    <scope>NUCLEOTIDE SEQUENCE [LARGE SCALE GENOMIC DNA]</scope>
    <source>
        <strain evidence="2 3">NBRC 13994</strain>
    </source>
</reference>